<evidence type="ECO:0000259" key="1">
    <source>
        <dbReference type="Pfam" id="PF01266"/>
    </source>
</evidence>
<dbReference type="PANTHER" id="PTHR13847:SF279">
    <property type="entry name" value="FAD DEPENDENT OXIDOREDUCTASE DOMAIN-CONTAINING PROTEIN-RELATED"/>
    <property type="match status" value="1"/>
</dbReference>
<evidence type="ECO:0000313" key="3">
    <source>
        <dbReference type="Proteomes" id="UP001281614"/>
    </source>
</evidence>
<dbReference type="Proteomes" id="UP001281614">
    <property type="component" value="Unassembled WGS sequence"/>
</dbReference>
<keyword evidence="3" id="KW-1185">Reference proteome</keyword>
<comment type="caution">
    <text evidence="2">The sequence shown here is derived from an EMBL/GenBank/DDBJ whole genome shotgun (WGS) entry which is preliminary data.</text>
</comment>
<protein>
    <submittedName>
        <fullName evidence="2">FAD dependent oxidoreductase superfamily protein</fullName>
    </submittedName>
</protein>
<gene>
    <name evidence="2" type="ORF">CKAH01_11610</name>
</gene>
<evidence type="ECO:0000313" key="2">
    <source>
        <dbReference type="EMBL" id="KAK2778836.1"/>
    </source>
</evidence>
<dbReference type="InterPro" id="IPR006076">
    <property type="entry name" value="FAD-dep_OxRdtase"/>
</dbReference>
<accession>A0AAD9YUV0</accession>
<dbReference type="SUPFAM" id="SSF51905">
    <property type="entry name" value="FAD/NAD(P)-binding domain"/>
    <property type="match status" value="1"/>
</dbReference>
<name>A0AAD9YUV0_COLKA</name>
<dbReference type="PANTHER" id="PTHR13847">
    <property type="entry name" value="SARCOSINE DEHYDROGENASE-RELATED"/>
    <property type="match status" value="1"/>
</dbReference>
<dbReference type="GO" id="GO:0005737">
    <property type="term" value="C:cytoplasm"/>
    <property type="evidence" value="ECO:0007669"/>
    <property type="project" value="TreeGrafter"/>
</dbReference>
<feature type="non-terminal residue" evidence="2">
    <location>
        <position position="509"/>
    </location>
</feature>
<feature type="domain" description="FAD dependent oxidoreductase" evidence="1">
    <location>
        <begin position="103"/>
        <end position="476"/>
    </location>
</feature>
<dbReference type="EMBL" id="VYYT01000008">
    <property type="protein sequence ID" value="KAK2778836.1"/>
    <property type="molecule type" value="Genomic_DNA"/>
</dbReference>
<proteinExistence type="predicted"/>
<dbReference type="Gene3D" id="3.50.50.60">
    <property type="entry name" value="FAD/NAD(P)-binding domain"/>
    <property type="match status" value="1"/>
</dbReference>
<dbReference type="InterPro" id="IPR036188">
    <property type="entry name" value="FAD/NAD-bd_sf"/>
</dbReference>
<sequence length="509" mass="55447">AICGPLRPSLLHQCLFVFDTGHFASFPRPIAISSGPLKDSLIGFRSTGAFPTNALLSSPITSSSSTMSTTPFPVPNATVPYWRSQLHELDSYQSSETLPAEQDIVIIGAGYTGTALAHYILEGLDESSRPSITILEARQACSGATARNGGHVRPDLYQGLPGLIRKYGQEAADEMASFELANLHAVRDLVREKNIDCDFRVTTSMAVLRKDEHALPFKKGIDELLQLGSPTAKLVHTVEGKAAETFSGVKDATTAFAFEAGSIWPYKFVMSLLSQAVNKGAQLHTHTPVTQVSDTQDNGFWTVTTPRGVVRARTVLFASNAYTSSLLPQYKDRIIPARGICSHVAVPEGTHPPHLPSTYSLRHGPGLYDYQVTRPDGSIIVGGGRTEFYPKRLDQWYNIWDDSNLIEPAATYFDGYMQRNFHGWENSGAKVDKVWTGIMGLPHVGAVPSKPGQYIAAGFNGHGMAFILLTAKGLAKIVRDGVPFSQSGVPRLFETSEARLQRDENELLA</sequence>
<dbReference type="AlphaFoldDB" id="A0AAD9YUV0"/>
<dbReference type="Gene3D" id="3.30.9.10">
    <property type="entry name" value="D-Amino Acid Oxidase, subunit A, domain 2"/>
    <property type="match status" value="1"/>
</dbReference>
<dbReference type="Pfam" id="PF01266">
    <property type="entry name" value="DAO"/>
    <property type="match status" value="1"/>
</dbReference>
<reference evidence="2" key="1">
    <citation type="submission" date="2023-02" db="EMBL/GenBank/DDBJ databases">
        <title>Colletotrichum kahawae CIFC_Que2 genome sequencing and assembly.</title>
        <authorList>
            <person name="Baroncelli R."/>
        </authorList>
    </citation>
    <scope>NUCLEOTIDE SEQUENCE</scope>
    <source>
        <strain evidence="2">CIFC_Que2</strain>
    </source>
</reference>
<organism evidence="2 3">
    <name type="scientific">Colletotrichum kahawae</name>
    <name type="common">Coffee berry disease fungus</name>
    <dbReference type="NCBI Taxonomy" id="34407"/>
    <lineage>
        <taxon>Eukaryota</taxon>
        <taxon>Fungi</taxon>
        <taxon>Dikarya</taxon>
        <taxon>Ascomycota</taxon>
        <taxon>Pezizomycotina</taxon>
        <taxon>Sordariomycetes</taxon>
        <taxon>Hypocreomycetidae</taxon>
        <taxon>Glomerellales</taxon>
        <taxon>Glomerellaceae</taxon>
        <taxon>Colletotrichum</taxon>
        <taxon>Colletotrichum gloeosporioides species complex</taxon>
    </lineage>
</organism>